<reference evidence="1" key="1">
    <citation type="journal article" date="2015" name="Nature">
        <title>Complex archaea that bridge the gap between prokaryotes and eukaryotes.</title>
        <authorList>
            <person name="Spang A."/>
            <person name="Saw J.H."/>
            <person name="Jorgensen S.L."/>
            <person name="Zaremba-Niedzwiedzka K."/>
            <person name="Martijn J."/>
            <person name="Lind A.E."/>
            <person name="van Eijk R."/>
            <person name="Schleper C."/>
            <person name="Guy L."/>
            <person name="Ettema T.J."/>
        </authorList>
    </citation>
    <scope>NUCLEOTIDE SEQUENCE</scope>
</reference>
<dbReference type="EMBL" id="LAZR01000011">
    <property type="protein sequence ID" value="KKO07871.1"/>
    <property type="molecule type" value="Genomic_DNA"/>
</dbReference>
<dbReference type="AlphaFoldDB" id="A0A0F9VS00"/>
<name>A0A0F9VS00_9ZZZZ</name>
<accession>A0A0F9VS00</accession>
<protein>
    <submittedName>
        <fullName evidence="1">Uncharacterized protein</fullName>
    </submittedName>
</protein>
<sequence length="44" mass="5322">MLFSSMAFSQLNMTTEKIYDKEFEYDFNDYVKIDLTFSSDTELY</sequence>
<proteinExistence type="predicted"/>
<evidence type="ECO:0000313" key="1">
    <source>
        <dbReference type="EMBL" id="KKO07871.1"/>
    </source>
</evidence>
<gene>
    <name evidence="1" type="ORF">LCGC14_0052130</name>
</gene>
<comment type="caution">
    <text evidence="1">The sequence shown here is derived from an EMBL/GenBank/DDBJ whole genome shotgun (WGS) entry which is preliminary data.</text>
</comment>
<organism evidence="1">
    <name type="scientific">marine sediment metagenome</name>
    <dbReference type="NCBI Taxonomy" id="412755"/>
    <lineage>
        <taxon>unclassified sequences</taxon>
        <taxon>metagenomes</taxon>
        <taxon>ecological metagenomes</taxon>
    </lineage>
</organism>